<protein>
    <submittedName>
        <fullName evidence="2">Uncharacterized protein</fullName>
    </submittedName>
</protein>
<keyword evidence="1" id="KW-0732">Signal</keyword>
<proteinExistence type="predicted"/>
<comment type="caution">
    <text evidence="2">The sequence shown here is derived from an EMBL/GenBank/DDBJ whole genome shotgun (WGS) entry which is preliminary data.</text>
</comment>
<keyword evidence="3" id="KW-1185">Reference proteome</keyword>
<feature type="chain" id="PRO_5042867837" evidence="1">
    <location>
        <begin position="16"/>
        <end position="181"/>
    </location>
</feature>
<dbReference type="AlphaFoldDB" id="A0AAN6RXI7"/>
<sequence>MKFLTLALLAHPILSTPLPRRDTASAIYTLRLSSPSTPLDNLYLTTTPNSTSLTTSPLPITPLLVHPIFNPTTGLSELHTSASSTLAVVGANGLLDFSSLADPAAVAVPDGTTVDWTRFELVEEDSSREEGTVKYAGGVEGGRWVAFPTGEAWSVKWKGAEAWTTENYMPVQVVYELVKEE</sequence>
<reference evidence="2" key="1">
    <citation type="journal article" date="2023" name="Mol. Phylogenet. Evol.">
        <title>Genome-scale phylogeny and comparative genomics of the fungal order Sordariales.</title>
        <authorList>
            <person name="Hensen N."/>
            <person name="Bonometti L."/>
            <person name="Westerberg I."/>
            <person name="Brannstrom I.O."/>
            <person name="Guillou S."/>
            <person name="Cros-Aarteil S."/>
            <person name="Calhoun S."/>
            <person name="Haridas S."/>
            <person name="Kuo A."/>
            <person name="Mondo S."/>
            <person name="Pangilinan J."/>
            <person name="Riley R."/>
            <person name="LaButti K."/>
            <person name="Andreopoulos B."/>
            <person name="Lipzen A."/>
            <person name="Chen C."/>
            <person name="Yan M."/>
            <person name="Daum C."/>
            <person name="Ng V."/>
            <person name="Clum A."/>
            <person name="Steindorff A."/>
            <person name="Ohm R.A."/>
            <person name="Martin F."/>
            <person name="Silar P."/>
            <person name="Natvig D.O."/>
            <person name="Lalanne C."/>
            <person name="Gautier V."/>
            <person name="Ament-Velasquez S.L."/>
            <person name="Kruys A."/>
            <person name="Hutchinson M.I."/>
            <person name="Powell A.J."/>
            <person name="Barry K."/>
            <person name="Miller A.N."/>
            <person name="Grigoriev I.V."/>
            <person name="Debuchy R."/>
            <person name="Gladieux P."/>
            <person name="Hiltunen Thoren M."/>
            <person name="Johannesson H."/>
        </authorList>
    </citation>
    <scope>NUCLEOTIDE SEQUENCE</scope>
    <source>
        <strain evidence="2">CBS 103.79</strain>
    </source>
</reference>
<name>A0AAN6RXI7_9PEZI</name>
<dbReference type="EMBL" id="MU855346">
    <property type="protein sequence ID" value="KAK3905811.1"/>
    <property type="molecule type" value="Genomic_DNA"/>
</dbReference>
<evidence type="ECO:0000256" key="1">
    <source>
        <dbReference type="SAM" id="SignalP"/>
    </source>
</evidence>
<evidence type="ECO:0000313" key="3">
    <source>
        <dbReference type="Proteomes" id="UP001303889"/>
    </source>
</evidence>
<reference evidence="2" key="2">
    <citation type="submission" date="2023-05" db="EMBL/GenBank/DDBJ databases">
        <authorList>
            <consortium name="Lawrence Berkeley National Laboratory"/>
            <person name="Steindorff A."/>
            <person name="Hensen N."/>
            <person name="Bonometti L."/>
            <person name="Westerberg I."/>
            <person name="Brannstrom I.O."/>
            <person name="Guillou S."/>
            <person name="Cros-Aarteil S."/>
            <person name="Calhoun S."/>
            <person name="Haridas S."/>
            <person name="Kuo A."/>
            <person name="Mondo S."/>
            <person name="Pangilinan J."/>
            <person name="Riley R."/>
            <person name="Labutti K."/>
            <person name="Andreopoulos B."/>
            <person name="Lipzen A."/>
            <person name="Chen C."/>
            <person name="Yanf M."/>
            <person name="Daum C."/>
            <person name="Ng V."/>
            <person name="Clum A."/>
            <person name="Ohm R."/>
            <person name="Martin F."/>
            <person name="Silar P."/>
            <person name="Natvig D."/>
            <person name="Lalanne C."/>
            <person name="Gautier V."/>
            <person name="Ament-Velasquez S.L."/>
            <person name="Kruys A."/>
            <person name="Hutchinson M.I."/>
            <person name="Powell A.J."/>
            <person name="Barry K."/>
            <person name="Miller A.N."/>
            <person name="Grigoriev I.V."/>
            <person name="Debuchy R."/>
            <person name="Gladieux P."/>
            <person name="Thoren M.H."/>
            <person name="Johannesson H."/>
        </authorList>
    </citation>
    <scope>NUCLEOTIDE SEQUENCE</scope>
    <source>
        <strain evidence="2">CBS 103.79</strain>
    </source>
</reference>
<dbReference type="Proteomes" id="UP001303889">
    <property type="component" value="Unassembled WGS sequence"/>
</dbReference>
<gene>
    <name evidence="2" type="ORF">C8A05DRAFT_30368</name>
</gene>
<accession>A0AAN6RXI7</accession>
<evidence type="ECO:0000313" key="2">
    <source>
        <dbReference type="EMBL" id="KAK3905811.1"/>
    </source>
</evidence>
<organism evidence="2 3">
    <name type="scientific">Staphylotrichum tortipilum</name>
    <dbReference type="NCBI Taxonomy" id="2831512"/>
    <lineage>
        <taxon>Eukaryota</taxon>
        <taxon>Fungi</taxon>
        <taxon>Dikarya</taxon>
        <taxon>Ascomycota</taxon>
        <taxon>Pezizomycotina</taxon>
        <taxon>Sordariomycetes</taxon>
        <taxon>Sordariomycetidae</taxon>
        <taxon>Sordariales</taxon>
        <taxon>Chaetomiaceae</taxon>
        <taxon>Staphylotrichum</taxon>
    </lineage>
</organism>
<feature type="signal peptide" evidence="1">
    <location>
        <begin position="1"/>
        <end position="15"/>
    </location>
</feature>